<evidence type="ECO:0000256" key="1">
    <source>
        <dbReference type="SAM" id="SignalP"/>
    </source>
</evidence>
<dbReference type="OrthoDB" id="8478256at2"/>
<feature type="signal peptide" evidence="1">
    <location>
        <begin position="1"/>
        <end position="21"/>
    </location>
</feature>
<dbReference type="STRING" id="1913578.LPB140_01915"/>
<dbReference type="KEGG" id="sphl:LPB140_01915"/>
<proteinExistence type="predicted"/>
<evidence type="ECO:0008006" key="4">
    <source>
        <dbReference type="Google" id="ProtNLM"/>
    </source>
</evidence>
<evidence type="ECO:0000313" key="3">
    <source>
        <dbReference type="Proteomes" id="UP000242561"/>
    </source>
</evidence>
<dbReference type="RefSeq" id="WP_072558438.1">
    <property type="nucleotide sequence ID" value="NZ_CP018154.1"/>
</dbReference>
<keyword evidence="3" id="KW-1185">Reference proteome</keyword>
<keyword evidence="1" id="KW-0732">Signal</keyword>
<accession>A0A1L3J9K5</accession>
<dbReference type="Proteomes" id="UP000242561">
    <property type="component" value="Chromosome"/>
</dbReference>
<name>A0A1L3J9K5_9SPHN</name>
<feature type="chain" id="PRO_5012769510" description="DUF3035 domain-containing protein" evidence="1">
    <location>
        <begin position="22"/>
        <end position="139"/>
    </location>
</feature>
<dbReference type="PROSITE" id="PS51257">
    <property type="entry name" value="PROKAR_LIPOPROTEIN"/>
    <property type="match status" value="1"/>
</dbReference>
<dbReference type="AlphaFoldDB" id="A0A1L3J9K5"/>
<protein>
    <recommendedName>
        <fullName evidence="4">DUF3035 domain-containing protein</fullName>
    </recommendedName>
</protein>
<evidence type="ECO:0000313" key="2">
    <source>
        <dbReference type="EMBL" id="APG61791.1"/>
    </source>
</evidence>
<dbReference type="EMBL" id="CP018154">
    <property type="protein sequence ID" value="APG61791.1"/>
    <property type="molecule type" value="Genomic_DNA"/>
</dbReference>
<organism evidence="2 3">
    <name type="scientific">Sphingorhabdus lutea</name>
    <dbReference type="NCBI Taxonomy" id="1913578"/>
    <lineage>
        <taxon>Bacteria</taxon>
        <taxon>Pseudomonadati</taxon>
        <taxon>Pseudomonadota</taxon>
        <taxon>Alphaproteobacteria</taxon>
        <taxon>Sphingomonadales</taxon>
        <taxon>Sphingomonadaceae</taxon>
        <taxon>Sphingorhabdus</taxon>
    </lineage>
</organism>
<gene>
    <name evidence="2" type="ORF">LPB140_01915</name>
</gene>
<dbReference type="Pfam" id="PF11233">
    <property type="entry name" value="DUF3035"/>
    <property type="match status" value="1"/>
</dbReference>
<reference evidence="2 3" key="1">
    <citation type="submission" date="2016-11" db="EMBL/GenBank/DDBJ databases">
        <title>Sphingorhabdus sp. LPB0140, isolated from marine environment.</title>
        <authorList>
            <person name="Kim E."/>
            <person name="Yi H."/>
        </authorList>
    </citation>
    <scope>NUCLEOTIDE SEQUENCE [LARGE SCALE GENOMIC DNA]</scope>
    <source>
        <strain evidence="2 3">LPB0140</strain>
    </source>
</reference>
<sequence>MNMAKKIITLTILASATTLSACGSTSIFNRDRPDEFAVSRSAPLVVPPDFALTPPQPGAARPQDAGNNEQVLEALFGGAAPRSTSERAVILQAGDSDAAIRSQIGDPETETVNKAEVTRDIIAAPEGDGQNAQAAIPKG</sequence>
<dbReference type="InterPro" id="IPR021395">
    <property type="entry name" value="DUF3035"/>
</dbReference>